<dbReference type="EMBL" id="BGZK01000210">
    <property type="protein sequence ID" value="GBP28684.1"/>
    <property type="molecule type" value="Genomic_DNA"/>
</dbReference>
<reference evidence="2 3" key="1">
    <citation type="journal article" date="2019" name="Commun. Biol.">
        <title>The bagworm genome reveals a unique fibroin gene that provides high tensile strength.</title>
        <authorList>
            <person name="Kono N."/>
            <person name="Nakamura H."/>
            <person name="Ohtoshi R."/>
            <person name="Tomita M."/>
            <person name="Numata K."/>
            <person name="Arakawa K."/>
        </authorList>
    </citation>
    <scope>NUCLEOTIDE SEQUENCE [LARGE SCALE GENOMIC DNA]</scope>
</reference>
<proteinExistence type="predicted"/>
<feature type="region of interest" description="Disordered" evidence="1">
    <location>
        <begin position="1"/>
        <end position="22"/>
    </location>
</feature>
<evidence type="ECO:0000256" key="1">
    <source>
        <dbReference type="SAM" id="MobiDB-lite"/>
    </source>
</evidence>
<name>A0A4C1USA1_EUMVA</name>
<protein>
    <submittedName>
        <fullName evidence="2">Uncharacterized protein</fullName>
    </submittedName>
</protein>
<evidence type="ECO:0000313" key="2">
    <source>
        <dbReference type="EMBL" id="GBP28684.1"/>
    </source>
</evidence>
<gene>
    <name evidence="2" type="ORF">EVAR_19725_1</name>
</gene>
<feature type="compositionally biased region" description="Pro residues" evidence="1">
    <location>
        <begin position="1"/>
        <end position="13"/>
    </location>
</feature>
<organism evidence="2 3">
    <name type="scientific">Eumeta variegata</name>
    <name type="common">Bagworm moth</name>
    <name type="synonym">Eumeta japonica</name>
    <dbReference type="NCBI Taxonomy" id="151549"/>
    <lineage>
        <taxon>Eukaryota</taxon>
        <taxon>Metazoa</taxon>
        <taxon>Ecdysozoa</taxon>
        <taxon>Arthropoda</taxon>
        <taxon>Hexapoda</taxon>
        <taxon>Insecta</taxon>
        <taxon>Pterygota</taxon>
        <taxon>Neoptera</taxon>
        <taxon>Endopterygota</taxon>
        <taxon>Lepidoptera</taxon>
        <taxon>Glossata</taxon>
        <taxon>Ditrysia</taxon>
        <taxon>Tineoidea</taxon>
        <taxon>Psychidae</taxon>
        <taxon>Oiketicinae</taxon>
        <taxon>Eumeta</taxon>
    </lineage>
</organism>
<keyword evidence="3" id="KW-1185">Reference proteome</keyword>
<dbReference type="Proteomes" id="UP000299102">
    <property type="component" value="Unassembled WGS sequence"/>
</dbReference>
<accession>A0A4C1USA1</accession>
<evidence type="ECO:0000313" key="3">
    <source>
        <dbReference type="Proteomes" id="UP000299102"/>
    </source>
</evidence>
<dbReference type="AlphaFoldDB" id="A0A4C1USA1"/>
<comment type="caution">
    <text evidence="2">The sequence shown here is derived from an EMBL/GenBank/DDBJ whole genome shotgun (WGS) entry which is preliminary data.</text>
</comment>
<feature type="region of interest" description="Disordered" evidence="1">
    <location>
        <begin position="149"/>
        <end position="175"/>
    </location>
</feature>
<sequence length="226" mass="25187">MKETPSRPPPARPPARALRPRRSCHSRDLHDTLLLLPALLLTPRPHYGCRYRVVSGYGYDINIYAFWFPSSSSSPETPSSRWLALYHRKLYAQFSATYDRTIEQSTISGIPDEIRQKDVLHSRPLSLSAFDVVKECLTRLKESLAIPAAEGARAPTSQKRASRLRDGTLRSPISPSAGSELLMTIITNAETTSGAEGLICPRRDVALCMTQLKSKTHQSIRPSSED</sequence>